<keyword evidence="5 10" id="KW-0812">Transmembrane</keyword>
<protein>
    <submittedName>
        <fullName evidence="13">Inner membrane peptidase</fullName>
        <ecNumber evidence="13">3.4.21.-</ecNumber>
    </submittedName>
</protein>
<comment type="subcellular location">
    <subcellularLocation>
        <location evidence="1">Cell membrane</location>
    </subcellularLocation>
</comment>
<proteinExistence type="inferred from homology"/>
<name>A0A0N0VK40_9PSED</name>
<keyword evidence="4" id="KW-0645">Protease</keyword>
<dbReference type="Pfam" id="PF08496">
    <property type="entry name" value="Peptidase_S49_N"/>
    <property type="match status" value="1"/>
</dbReference>
<sequence length="343" mass="38391">MEFLSEYASFLAKTVTLVIAIIVVLVVAASLRSKGRRRSAGQLQVSKLNEFYKGLRERLEQTLLDKEQLKALRKEQGKDDKKQKKQKKQPQAKSRVFVLDFEGDVKASATESLRHEITALLSLATPKDEVVLRLESGGGMVHSYGLASSQLARIRQAGVPLTVCIDKVAASGGYMMACIGDKIISAPFAVLGSIGVVAQLPNVNKLLKKHDIDFEVLTAGEYKRTLTVFGENTDKGREKFQQDLDITHQLFKNFVARYRPQLAIDDVATGEVWLGIAALDKQLVDELRTSDEYLAERAKSAELFHLHYAERKSLQERVGLAASASFERVLLNGWNRLTRQRFW</sequence>
<organism evidence="13 14">
    <name type="scientific">Pseudomonas asplenii</name>
    <dbReference type="NCBI Taxonomy" id="53407"/>
    <lineage>
        <taxon>Bacteria</taxon>
        <taxon>Pseudomonadati</taxon>
        <taxon>Pseudomonadota</taxon>
        <taxon>Gammaproteobacteria</taxon>
        <taxon>Pseudomonadales</taxon>
        <taxon>Pseudomonadaceae</taxon>
        <taxon>Pseudomonas</taxon>
    </lineage>
</organism>
<evidence type="ECO:0000256" key="2">
    <source>
        <dbReference type="ARBA" id="ARBA00008683"/>
    </source>
</evidence>
<dbReference type="InterPro" id="IPR029045">
    <property type="entry name" value="ClpP/crotonase-like_dom_sf"/>
</dbReference>
<dbReference type="Pfam" id="PF01343">
    <property type="entry name" value="Peptidase_S49"/>
    <property type="match status" value="1"/>
</dbReference>
<evidence type="ECO:0000256" key="8">
    <source>
        <dbReference type="ARBA" id="ARBA00022989"/>
    </source>
</evidence>
<keyword evidence="9 10" id="KW-0472">Membrane</keyword>
<dbReference type="Proteomes" id="UP000037931">
    <property type="component" value="Unassembled WGS sequence"/>
</dbReference>
<evidence type="ECO:0000259" key="11">
    <source>
        <dbReference type="Pfam" id="PF01343"/>
    </source>
</evidence>
<dbReference type="SUPFAM" id="SSF52096">
    <property type="entry name" value="ClpP/crotonase"/>
    <property type="match status" value="1"/>
</dbReference>
<evidence type="ECO:0000256" key="10">
    <source>
        <dbReference type="SAM" id="Phobius"/>
    </source>
</evidence>
<feature type="transmembrane region" description="Helical" evidence="10">
    <location>
        <begin position="12"/>
        <end position="31"/>
    </location>
</feature>
<dbReference type="PATRIC" id="fig|50340.43.peg.4568"/>
<evidence type="ECO:0000256" key="3">
    <source>
        <dbReference type="ARBA" id="ARBA00022475"/>
    </source>
</evidence>
<evidence type="ECO:0000313" key="14">
    <source>
        <dbReference type="Proteomes" id="UP000037931"/>
    </source>
</evidence>
<dbReference type="EC" id="3.4.21.-" evidence="13"/>
<dbReference type="InterPro" id="IPR013703">
    <property type="entry name" value="Peptidase_S49_N_proteobac"/>
</dbReference>
<dbReference type="Gene3D" id="6.20.330.10">
    <property type="match status" value="1"/>
</dbReference>
<comment type="caution">
    <text evidence="13">The sequence shown here is derived from an EMBL/GenBank/DDBJ whole genome shotgun (WGS) entry which is preliminary data.</text>
</comment>
<dbReference type="RefSeq" id="WP_054058171.1">
    <property type="nucleotide sequence ID" value="NZ_JSYZ01000004.1"/>
</dbReference>
<keyword evidence="8 10" id="KW-1133">Transmembrane helix</keyword>
<dbReference type="PANTHER" id="PTHR42987">
    <property type="entry name" value="PEPTIDASE S49"/>
    <property type="match status" value="1"/>
</dbReference>
<dbReference type="CDD" id="cd07023">
    <property type="entry name" value="S49_Sppa_N_C"/>
    <property type="match status" value="1"/>
</dbReference>
<dbReference type="GO" id="GO:0005886">
    <property type="term" value="C:plasma membrane"/>
    <property type="evidence" value="ECO:0007669"/>
    <property type="project" value="UniProtKB-SubCell"/>
</dbReference>
<evidence type="ECO:0000256" key="6">
    <source>
        <dbReference type="ARBA" id="ARBA00022801"/>
    </source>
</evidence>
<evidence type="ECO:0000256" key="4">
    <source>
        <dbReference type="ARBA" id="ARBA00022670"/>
    </source>
</evidence>
<keyword evidence="6 13" id="KW-0378">Hydrolase</keyword>
<dbReference type="GO" id="GO:0006508">
    <property type="term" value="P:proteolysis"/>
    <property type="evidence" value="ECO:0007669"/>
    <property type="project" value="UniProtKB-KW"/>
</dbReference>
<dbReference type="PANTHER" id="PTHR42987:SF4">
    <property type="entry name" value="PROTEASE SOHB-RELATED"/>
    <property type="match status" value="1"/>
</dbReference>
<dbReference type="GO" id="GO:0004252">
    <property type="term" value="F:serine-type endopeptidase activity"/>
    <property type="evidence" value="ECO:0007669"/>
    <property type="project" value="InterPro"/>
</dbReference>
<evidence type="ECO:0000256" key="9">
    <source>
        <dbReference type="ARBA" id="ARBA00023136"/>
    </source>
</evidence>
<dbReference type="Gene3D" id="3.90.226.10">
    <property type="entry name" value="2-enoyl-CoA Hydratase, Chain A, domain 1"/>
    <property type="match status" value="1"/>
</dbReference>
<feature type="domain" description="Peptidase S49 N-terminal proteobacteria" evidence="12">
    <location>
        <begin position="2"/>
        <end position="151"/>
    </location>
</feature>
<evidence type="ECO:0000256" key="7">
    <source>
        <dbReference type="ARBA" id="ARBA00022825"/>
    </source>
</evidence>
<dbReference type="EMBL" id="JSYZ01000004">
    <property type="protein sequence ID" value="KPA91833.1"/>
    <property type="molecule type" value="Genomic_DNA"/>
</dbReference>
<reference evidence="13 14" key="1">
    <citation type="journal article" date="2015" name="PLoS ONE">
        <title>Rice-Infecting Pseudomonas Genomes Are Highly Accessorized and Harbor Multiple Putative Virulence Mechanisms to Cause Sheath Brown Rot.</title>
        <authorList>
            <person name="Quibod I.L."/>
            <person name="Grande G."/>
            <person name="Oreiro E.G."/>
            <person name="Borja F.N."/>
            <person name="Dossa G.S."/>
            <person name="Mauleon R."/>
            <person name="Cruz C.V."/>
            <person name="Oliva R."/>
        </authorList>
    </citation>
    <scope>NUCLEOTIDE SEQUENCE [LARGE SCALE GENOMIC DNA]</scope>
    <source>
        <strain evidence="13 14">IRRI 6609</strain>
    </source>
</reference>
<feature type="domain" description="Peptidase S49" evidence="11">
    <location>
        <begin position="155"/>
        <end position="302"/>
    </location>
</feature>
<evidence type="ECO:0000256" key="5">
    <source>
        <dbReference type="ARBA" id="ARBA00022692"/>
    </source>
</evidence>
<dbReference type="AlphaFoldDB" id="A0A0N0VK40"/>
<evidence type="ECO:0000313" key="13">
    <source>
        <dbReference type="EMBL" id="KPA91833.1"/>
    </source>
</evidence>
<dbReference type="InterPro" id="IPR047272">
    <property type="entry name" value="S49_SppA_C"/>
</dbReference>
<gene>
    <name evidence="13" type="ORF">PF66_01415</name>
</gene>
<accession>A0A0N0VK40</accession>
<evidence type="ECO:0000256" key="1">
    <source>
        <dbReference type="ARBA" id="ARBA00004236"/>
    </source>
</evidence>
<dbReference type="OrthoDB" id="5614232at2"/>
<dbReference type="STRING" id="50340.PF66_01415"/>
<evidence type="ECO:0000259" key="12">
    <source>
        <dbReference type="Pfam" id="PF08496"/>
    </source>
</evidence>
<dbReference type="NCBIfam" id="NF008745">
    <property type="entry name" value="PRK11778.1"/>
    <property type="match status" value="1"/>
</dbReference>
<comment type="similarity">
    <text evidence="2">Belongs to the peptidase S49 family.</text>
</comment>
<keyword evidence="14" id="KW-1185">Reference proteome</keyword>
<keyword evidence="7" id="KW-0720">Serine protease</keyword>
<dbReference type="InterPro" id="IPR002142">
    <property type="entry name" value="Peptidase_S49"/>
</dbReference>
<keyword evidence="3" id="KW-1003">Cell membrane</keyword>